<keyword evidence="1" id="KW-0812">Transmembrane</keyword>
<dbReference type="EMBL" id="JAIXMP010000010">
    <property type="protein sequence ID" value="KAI9266656.1"/>
    <property type="molecule type" value="Genomic_DNA"/>
</dbReference>
<gene>
    <name evidence="2" type="ORF">BDA99DRAFT_506318</name>
</gene>
<evidence type="ECO:0000256" key="1">
    <source>
        <dbReference type="SAM" id="Phobius"/>
    </source>
</evidence>
<feature type="transmembrane region" description="Helical" evidence="1">
    <location>
        <begin position="208"/>
        <end position="233"/>
    </location>
</feature>
<dbReference type="AlphaFoldDB" id="A0AAD5K2R8"/>
<feature type="transmembrane region" description="Helical" evidence="1">
    <location>
        <begin position="86"/>
        <end position="104"/>
    </location>
</feature>
<dbReference type="Proteomes" id="UP001209540">
    <property type="component" value="Unassembled WGS sequence"/>
</dbReference>
<organism evidence="2 3">
    <name type="scientific">Phascolomyces articulosus</name>
    <dbReference type="NCBI Taxonomy" id="60185"/>
    <lineage>
        <taxon>Eukaryota</taxon>
        <taxon>Fungi</taxon>
        <taxon>Fungi incertae sedis</taxon>
        <taxon>Mucoromycota</taxon>
        <taxon>Mucoromycotina</taxon>
        <taxon>Mucoromycetes</taxon>
        <taxon>Mucorales</taxon>
        <taxon>Lichtheimiaceae</taxon>
        <taxon>Phascolomyces</taxon>
    </lineage>
</organism>
<evidence type="ECO:0000313" key="2">
    <source>
        <dbReference type="EMBL" id="KAI9266656.1"/>
    </source>
</evidence>
<protein>
    <submittedName>
        <fullName evidence="2">Uncharacterized protein</fullName>
    </submittedName>
</protein>
<name>A0AAD5K2R8_9FUNG</name>
<keyword evidence="1" id="KW-1133">Transmembrane helix</keyword>
<keyword evidence="3" id="KW-1185">Reference proteome</keyword>
<evidence type="ECO:0000313" key="3">
    <source>
        <dbReference type="Proteomes" id="UP001209540"/>
    </source>
</evidence>
<sequence length="257" mass="29348">MFASISTIQPSIDDSEKLSLLHHPPKQLPYKRWIKFSCIFLLAFAVSSITLYSLRYCSTHQCMMYRPSRTDGITVVPSIGLHLDSFHLLFALVYAFLLAVTIALRGKTHWYVMPLLVFVGFQFSVSTYNLLLDGNGYILEQLDDSWQRAYESEQDAILLEQLQTRLQCQGFSDRLDRNIFLSSQQNNTNDDIIEPCLGRLISLFGQGIYAWGIALWVLKLIQMIGLLGCYSIYLRMDQQTNDIEGGPTVHEKNKCAT</sequence>
<feature type="transmembrane region" description="Helical" evidence="1">
    <location>
        <begin position="111"/>
        <end position="131"/>
    </location>
</feature>
<reference evidence="2" key="2">
    <citation type="submission" date="2023-02" db="EMBL/GenBank/DDBJ databases">
        <authorList>
            <consortium name="DOE Joint Genome Institute"/>
            <person name="Mondo S.J."/>
            <person name="Chang Y."/>
            <person name="Wang Y."/>
            <person name="Ahrendt S."/>
            <person name="Andreopoulos W."/>
            <person name="Barry K."/>
            <person name="Beard J."/>
            <person name="Benny G.L."/>
            <person name="Blankenship S."/>
            <person name="Bonito G."/>
            <person name="Cuomo C."/>
            <person name="Desiro A."/>
            <person name="Gervers K.A."/>
            <person name="Hundley H."/>
            <person name="Kuo A."/>
            <person name="LaButti K."/>
            <person name="Lang B.F."/>
            <person name="Lipzen A."/>
            <person name="O'Donnell K."/>
            <person name="Pangilinan J."/>
            <person name="Reynolds N."/>
            <person name="Sandor L."/>
            <person name="Smith M.W."/>
            <person name="Tsang A."/>
            <person name="Grigoriev I.V."/>
            <person name="Stajich J.E."/>
            <person name="Spatafora J.W."/>
        </authorList>
    </citation>
    <scope>NUCLEOTIDE SEQUENCE</scope>
    <source>
        <strain evidence="2">RSA 2281</strain>
    </source>
</reference>
<reference evidence="2" key="1">
    <citation type="journal article" date="2022" name="IScience">
        <title>Evolution of zygomycete secretomes and the origins of terrestrial fungal ecologies.</title>
        <authorList>
            <person name="Chang Y."/>
            <person name="Wang Y."/>
            <person name="Mondo S."/>
            <person name="Ahrendt S."/>
            <person name="Andreopoulos W."/>
            <person name="Barry K."/>
            <person name="Beard J."/>
            <person name="Benny G.L."/>
            <person name="Blankenship S."/>
            <person name="Bonito G."/>
            <person name="Cuomo C."/>
            <person name="Desiro A."/>
            <person name="Gervers K.A."/>
            <person name="Hundley H."/>
            <person name="Kuo A."/>
            <person name="LaButti K."/>
            <person name="Lang B.F."/>
            <person name="Lipzen A."/>
            <person name="O'Donnell K."/>
            <person name="Pangilinan J."/>
            <person name="Reynolds N."/>
            <person name="Sandor L."/>
            <person name="Smith M.E."/>
            <person name="Tsang A."/>
            <person name="Grigoriev I.V."/>
            <person name="Stajich J.E."/>
            <person name="Spatafora J.W."/>
        </authorList>
    </citation>
    <scope>NUCLEOTIDE SEQUENCE</scope>
    <source>
        <strain evidence="2">RSA 2281</strain>
    </source>
</reference>
<comment type="caution">
    <text evidence="2">The sequence shown here is derived from an EMBL/GenBank/DDBJ whole genome shotgun (WGS) entry which is preliminary data.</text>
</comment>
<feature type="transmembrane region" description="Helical" evidence="1">
    <location>
        <begin position="33"/>
        <end position="54"/>
    </location>
</feature>
<accession>A0AAD5K2R8</accession>
<keyword evidence="1" id="KW-0472">Membrane</keyword>
<proteinExistence type="predicted"/>